<evidence type="ECO:0000256" key="1">
    <source>
        <dbReference type="ARBA" id="ARBA00000832"/>
    </source>
</evidence>
<dbReference type="PANTHER" id="PTHR11054:SF0">
    <property type="entry name" value="6-PHOSPHOGLUCONOLACTONASE"/>
    <property type="match status" value="1"/>
</dbReference>
<comment type="similarity">
    <text evidence="4 7">Belongs to the glucosamine/galactosamine-6-phosphate isomerase family. 6-phosphogluconolactonase subfamily.</text>
</comment>
<evidence type="ECO:0000256" key="6">
    <source>
        <dbReference type="ARBA" id="ARBA00020337"/>
    </source>
</evidence>
<evidence type="ECO:0000256" key="5">
    <source>
        <dbReference type="ARBA" id="ARBA00013198"/>
    </source>
</evidence>
<dbReference type="GO" id="GO:0017057">
    <property type="term" value="F:6-phosphogluconolactonase activity"/>
    <property type="evidence" value="ECO:0007669"/>
    <property type="project" value="UniProtKB-UniRule"/>
</dbReference>
<proteinExistence type="inferred from homology"/>
<sequence>MKFNEYPDQDMLAIEVANEIAGDLKTHLLHHDTVSFAVAGGTTPGLIFDDLCAADIEWDRVHVMATDERWVPQEHARSNAAMIRARLLQNRAAAAQFLPFHVPEREPEEVLAELESRVVPELPLSVLLLGMGEDMHTASLFPGAEGLLEALEPDAPALTVMRPSSQPEARVSLTARVLDGAIAKHLVIFGDAKRRALEQAMTLPPETAPVQAVLSEASVHWAP</sequence>
<dbReference type="Pfam" id="PF01182">
    <property type="entry name" value="Glucosamine_iso"/>
    <property type="match status" value="1"/>
</dbReference>
<evidence type="ECO:0000256" key="3">
    <source>
        <dbReference type="ARBA" id="ARBA00004961"/>
    </source>
</evidence>
<comment type="pathway">
    <text evidence="3 7">Carbohydrate degradation; pentose phosphate pathway; D-ribulose 5-phosphate from D-glucose 6-phosphate (oxidative stage): step 2/3.</text>
</comment>
<comment type="catalytic activity">
    <reaction evidence="1 7">
        <text>6-phospho-D-glucono-1,5-lactone + H2O = 6-phospho-D-gluconate + H(+)</text>
        <dbReference type="Rhea" id="RHEA:12556"/>
        <dbReference type="ChEBI" id="CHEBI:15377"/>
        <dbReference type="ChEBI" id="CHEBI:15378"/>
        <dbReference type="ChEBI" id="CHEBI:57955"/>
        <dbReference type="ChEBI" id="CHEBI:58759"/>
        <dbReference type="EC" id="3.1.1.31"/>
    </reaction>
</comment>
<dbReference type="RefSeq" id="WP_058286839.1">
    <property type="nucleotide sequence ID" value="NZ_CYSR01000030.1"/>
</dbReference>
<dbReference type="EMBL" id="CYSR01000030">
    <property type="protein sequence ID" value="CUI00791.1"/>
    <property type="molecule type" value="Genomic_DNA"/>
</dbReference>
<evidence type="ECO:0000256" key="7">
    <source>
        <dbReference type="RuleBase" id="RU365095"/>
    </source>
</evidence>
<dbReference type="CDD" id="cd01400">
    <property type="entry name" value="6PGL"/>
    <property type="match status" value="1"/>
</dbReference>
<dbReference type="InterPro" id="IPR005900">
    <property type="entry name" value="6-phosphogluconolactonase_DevB"/>
</dbReference>
<evidence type="ECO:0000313" key="10">
    <source>
        <dbReference type="Proteomes" id="UP000051326"/>
    </source>
</evidence>
<gene>
    <name evidence="7 9" type="primary">pgl</name>
    <name evidence="9" type="ORF">PHA8399_02926</name>
</gene>
<dbReference type="Proteomes" id="UP000051326">
    <property type="component" value="Unassembled WGS sequence"/>
</dbReference>
<evidence type="ECO:0000259" key="8">
    <source>
        <dbReference type="Pfam" id="PF01182"/>
    </source>
</evidence>
<dbReference type="EC" id="3.1.1.31" evidence="5 7"/>
<dbReference type="STRING" id="1396826.PHA8399_02926"/>
<dbReference type="SUPFAM" id="SSF100950">
    <property type="entry name" value="NagB/RpiA/CoA transferase-like"/>
    <property type="match status" value="1"/>
</dbReference>
<evidence type="ECO:0000256" key="2">
    <source>
        <dbReference type="ARBA" id="ARBA00002681"/>
    </source>
</evidence>
<dbReference type="InterPro" id="IPR037171">
    <property type="entry name" value="NagB/RpiA_transferase-like"/>
</dbReference>
<dbReference type="AlphaFoldDB" id="A0A0P1HB89"/>
<comment type="function">
    <text evidence="2 7">Hydrolysis of 6-phosphogluconolactone to 6-phosphogluconate.</text>
</comment>
<dbReference type="PANTHER" id="PTHR11054">
    <property type="entry name" value="6-PHOSPHOGLUCONOLACTONASE"/>
    <property type="match status" value="1"/>
</dbReference>
<dbReference type="InterPro" id="IPR039104">
    <property type="entry name" value="6PGL"/>
</dbReference>
<protein>
    <recommendedName>
        <fullName evidence="6 7">6-phosphogluconolactonase</fullName>
        <shortName evidence="7">6PGL</shortName>
        <ecNumber evidence="5 7">3.1.1.31</ecNumber>
    </recommendedName>
</protein>
<feature type="domain" description="Glucosamine/galactosamine-6-phosphate isomerase" evidence="8">
    <location>
        <begin position="7"/>
        <end position="221"/>
    </location>
</feature>
<name>A0A0P1HB89_9RHOB</name>
<accession>A0A0P1HB89</accession>
<dbReference type="Gene3D" id="3.40.50.1360">
    <property type="match status" value="1"/>
</dbReference>
<keyword evidence="7 9" id="KW-0378">Hydrolase</keyword>
<dbReference type="UniPathway" id="UPA00115">
    <property type="reaction ID" value="UER00409"/>
</dbReference>
<organism evidence="9 10">
    <name type="scientific">Leisingera aquaemixtae</name>
    <dbReference type="NCBI Taxonomy" id="1396826"/>
    <lineage>
        <taxon>Bacteria</taxon>
        <taxon>Pseudomonadati</taxon>
        <taxon>Pseudomonadota</taxon>
        <taxon>Alphaproteobacteria</taxon>
        <taxon>Rhodobacterales</taxon>
        <taxon>Roseobacteraceae</taxon>
        <taxon>Leisingera</taxon>
    </lineage>
</organism>
<evidence type="ECO:0000313" key="9">
    <source>
        <dbReference type="EMBL" id="CUI00791.1"/>
    </source>
</evidence>
<dbReference type="InterPro" id="IPR006148">
    <property type="entry name" value="Glc/Gal-6P_isomerase"/>
</dbReference>
<dbReference type="GO" id="GO:0006098">
    <property type="term" value="P:pentose-phosphate shunt"/>
    <property type="evidence" value="ECO:0007669"/>
    <property type="project" value="UniProtKB-UniPathway"/>
</dbReference>
<dbReference type="NCBIfam" id="TIGR01198">
    <property type="entry name" value="pgl"/>
    <property type="match status" value="1"/>
</dbReference>
<evidence type="ECO:0000256" key="4">
    <source>
        <dbReference type="ARBA" id="ARBA00010662"/>
    </source>
</evidence>
<reference evidence="9 10" key="1">
    <citation type="submission" date="2015-09" db="EMBL/GenBank/DDBJ databases">
        <authorList>
            <consortium name="Swine Surveillance"/>
        </authorList>
    </citation>
    <scope>NUCLEOTIDE SEQUENCE [LARGE SCALE GENOMIC DNA]</scope>
    <source>
        <strain evidence="9 10">CECT 8399</strain>
    </source>
</reference>
<dbReference type="GO" id="GO:0005975">
    <property type="term" value="P:carbohydrate metabolic process"/>
    <property type="evidence" value="ECO:0007669"/>
    <property type="project" value="UniProtKB-UniRule"/>
</dbReference>